<dbReference type="Gene3D" id="3.40.630.30">
    <property type="match status" value="1"/>
</dbReference>
<dbReference type="InterPro" id="IPR016181">
    <property type="entry name" value="Acyl_CoA_acyltransferase"/>
</dbReference>
<organism evidence="2">
    <name type="scientific">Enterobacter cloacae</name>
    <dbReference type="NCBI Taxonomy" id="550"/>
    <lineage>
        <taxon>Bacteria</taxon>
        <taxon>Pseudomonadati</taxon>
        <taxon>Pseudomonadota</taxon>
        <taxon>Gammaproteobacteria</taxon>
        <taxon>Enterobacterales</taxon>
        <taxon>Enterobacteriaceae</taxon>
        <taxon>Enterobacter</taxon>
        <taxon>Enterobacter cloacae complex</taxon>
    </lineage>
</organism>
<feature type="domain" description="N-acetyltransferase" evidence="1">
    <location>
        <begin position="14"/>
        <end position="183"/>
    </location>
</feature>
<dbReference type="SUPFAM" id="SSF55729">
    <property type="entry name" value="Acyl-CoA N-acyltransferases (Nat)"/>
    <property type="match status" value="1"/>
</dbReference>
<reference evidence="2" key="1">
    <citation type="submission" date="2016-09" db="EMBL/GenBank/DDBJ databases">
        <title>Analysis of antibiotic resistant mechanism of carbapenem resistant Enterobacter cloacae A2015-49.</title>
        <authorList>
            <person name="Yamazaki Y."/>
            <person name="Funaki T."/>
            <person name="Sugano E."/>
            <person name="Morishita Y."/>
            <person name="Fukuchi K."/>
        </authorList>
    </citation>
    <scope>NUCLEOTIDE SEQUENCE</scope>
    <source>
        <strain evidence="2">A2015-49</strain>
        <plasmid evidence="2">pIMP-A2015-49</plasmid>
    </source>
</reference>
<dbReference type="AlphaFoldDB" id="A0A1D5B137"/>
<dbReference type="Pfam" id="PF00583">
    <property type="entry name" value="Acetyltransf_1"/>
    <property type="match status" value="1"/>
</dbReference>
<evidence type="ECO:0000259" key="1">
    <source>
        <dbReference type="PROSITE" id="PS51186"/>
    </source>
</evidence>
<sequence>MNYQIVNIAECSNYQLEAANILTEAFNDLGNNSWPDMTSATKEVKECIESPNLCFGLLINNSLVGWIGLRPMYKETWELHPLVVRPDYQNKGIGKILLKELENRAREQGIIGIALGTDDEYYRTSLSLITITEDNIFDSIKNIKNINKHPYEFYQKNGYYIVGIIPNANGKNKPDIWMWKSLIKE</sequence>
<keyword evidence="2" id="KW-0614">Plasmid</keyword>
<dbReference type="GO" id="GO:0016747">
    <property type="term" value="F:acyltransferase activity, transferring groups other than amino-acyl groups"/>
    <property type="evidence" value="ECO:0007669"/>
    <property type="project" value="InterPro"/>
</dbReference>
<dbReference type="EMBL" id="LC179842">
    <property type="protein sequence ID" value="BAV57602.1"/>
    <property type="molecule type" value="Genomic_DNA"/>
</dbReference>
<proteinExistence type="predicted"/>
<dbReference type="CDD" id="cd04301">
    <property type="entry name" value="NAT_SF"/>
    <property type="match status" value="1"/>
</dbReference>
<keyword evidence="2" id="KW-0808">Transferase</keyword>
<dbReference type="InterPro" id="IPR000182">
    <property type="entry name" value="GNAT_dom"/>
</dbReference>
<dbReference type="NCBIfam" id="NF033078">
    <property type="entry name" value="AAC_6p_Ia_fam"/>
    <property type="match status" value="1"/>
</dbReference>
<accession>A0A1D5B137</accession>
<dbReference type="InterPro" id="IPR050276">
    <property type="entry name" value="MshD_Acetyltransferase"/>
</dbReference>
<dbReference type="PROSITE" id="PS51186">
    <property type="entry name" value="GNAT"/>
    <property type="match status" value="1"/>
</dbReference>
<evidence type="ECO:0000313" key="2">
    <source>
        <dbReference type="EMBL" id="BAV57602.1"/>
    </source>
</evidence>
<name>A0A1D5B137_ENTCL</name>
<dbReference type="PANTHER" id="PTHR43617:SF38">
    <property type="entry name" value="N-ACETYLTRANSFERASE DOMAIN-CONTAINING PROTEIN"/>
    <property type="match status" value="1"/>
</dbReference>
<gene>
    <name evidence="2" type="primary">aac(6')-Ia</name>
</gene>
<dbReference type="PANTHER" id="PTHR43617">
    <property type="entry name" value="L-AMINO ACID N-ACETYLTRANSFERASE"/>
    <property type="match status" value="1"/>
</dbReference>
<protein>
    <submittedName>
        <fullName evidence="2">Aminoglycoside 6'-N-acetyltransferase type Ia</fullName>
    </submittedName>
</protein>
<geneLocation type="plasmid" evidence="2">
    <name>pIMP-A2015-49</name>
</geneLocation>
<dbReference type="SMR" id="A0A1D5B137"/>